<dbReference type="Pfam" id="PF20464">
    <property type="entry name" value="MmeI_N"/>
    <property type="match status" value="1"/>
</dbReference>
<dbReference type="InterPro" id="IPR050953">
    <property type="entry name" value="N4_N6_ade-DNA_methylase"/>
</dbReference>
<dbReference type="SUPFAM" id="SSF53335">
    <property type="entry name" value="S-adenosyl-L-methionine-dependent methyltransferases"/>
    <property type="match status" value="1"/>
</dbReference>
<keyword evidence="2 10" id="KW-0489">Methyltransferase</keyword>
<dbReference type="Pfam" id="PF20473">
    <property type="entry name" value="MmeI_Mtase"/>
    <property type="match status" value="1"/>
</dbReference>
<dbReference type="RefSeq" id="WP_327919490.1">
    <property type="nucleotide sequence ID" value="NZ_JARMDB010000004.1"/>
</dbReference>
<evidence type="ECO:0000313" key="10">
    <source>
        <dbReference type="EMBL" id="MED1565332.1"/>
    </source>
</evidence>
<dbReference type="PANTHER" id="PTHR33841:SF1">
    <property type="entry name" value="DNA METHYLTRANSFERASE A"/>
    <property type="match status" value="1"/>
</dbReference>
<dbReference type="Pfam" id="PF20466">
    <property type="entry name" value="MmeI_TRD"/>
    <property type="match status" value="1"/>
</dbReference>
<evidence type="ECO:0000256" key="4">
    <source>
        <dbReference type="ARBA" id="ARBA00047942"/>
    </source>
</evidence>
<dbReference type="PANTHER" id="PTHR33841">
    <property type="entry name" value="DNA METHYLTRANSFERASE YEEA-RELATED"/>
    <property type="match status" value="1"/>
</dbReference>
<evidence type="ECO:0000256" key="3">
    <source>
        <dbReference type="ARBA" id="ARBA00022679"/>
    </source>
</evidence>
<dbReference type="EC" id="2.1.1.72" evidence="1"/>
<dbReference type="EMBL" id="JARMDB010000004">
    <property type="protein sequence ID" value="MED1565332.1"/>
    <property type="molecule type" value="Genomic_DNA"/>
</dbReference>
<feature type="domain" description="MmeI-like DNA-methyltransferase" evidence="9">
    <location>
        <begin position="332"/>
        <end position="591"/>
    </location>
</feature>
<dbReference type="Pfam" id="PF20467">
    <property type="entry name" value="MmeI_C"/>
    <property type="match status" value="1"/>
</dbReference>
<comment type="catalytic activity">
    <reaction evidence="4">
        <text>a 2'-deoxyadenosine in DNA + S-adenosyl-L-methionine = an N(6)-methyl-2'-deoxyadenosine in DNA + S-adenosyl-L-homocysteine + H(+)</text>
        <dbReference type="Rhea" id="RHEA:15197"/>
        <dbReference type="Rhea" id="RHEA-COMP:12418"/>
        <dbReference type="Rhea" id="RHEA-COMP:12419"/>
        <dbReference type="ChEBI" id="CHEBI:15378"/>
        <dbReference type="ChEBI" id="CHEBI:57856"/>
        <dbReference type="ChEBI" id="CHEBI:59789"/>
        <dbReference type="ChEBI" id="CHEBI:90615"/>
        <dbReference type="ChEBI" id="CHEBI:90616"/>
        <dbReference type="EC" id="2.1.1.72"/>
    </reaction>
</comment>
<reference evidence="10 11" key="1">
    <citation type="submission" date="2023-03" db="EMBL/GenBank/DDBJ databases">
        <title>Bacillus Genome Sequencing.</title>
        <authorList>
            <person name="Dunlap C."/>
        </authorList>
    </citation>
    <scope>NUCLEOTIDE SEQUENCE [LARGE SCALE GENOMIC DNA]</scope>
    <source>
        <strain evidence="10 11">B-615</strain>
    </source>
</reference>
<evidence type="ECO:0000259" key="5">
    <source>
        <dbReference type="Pfam" id="PF20464"/>
    </source>
</evidence>
<dbReference type="GO" id="GO:0008168">
    <property type="term" value="F:methyltransferase activity"/>
    <property type="evidence" value="ECO:0007669"/>
    <property type="project" value="UniProtKB-KW"/>
</dbReference>
<dbReference type="GO" id="GO:0032259">
    <property type="term" value="P:methylation"/>
    <property type="evidence" value="ECO:0007669"/>
    <property type="project" value="UniProtKB-KW"/>
</dbReference>
<feature type="domain" description="MmeI-like N-terminal" evidence="5">
    <location>
        <begin position="10"/>
        <end position="172"/>
    </location>
</feature>
<evidence type="ECO:0000256" key="2">
    <source>
        <dbReference type="ARBA" id="ARBA00022603"/>
    </source>
</evidence>
<dbReference type="Proteomes" id="UP001309448">
    <property type="component" value="Unassembled WGS sequence"/>
</dbReference>
<feature type="domain" description="MmeI-like helicase spacer" evidence="6">
    <location>
        <begin position="179"/>
        <end position="256"/>
    </location>
</feature>
<keyword evidence="3" id="KW-0808">Transferase</keyword>
<dbReference type="PROSITE" id="PS00092">
    <property type="entry name" value="N6_MTASE"/>
    <property type="match status" value="1"/>
</dbReference>
<organism evidence="10 11">
    <name type="scientific">Bacillus paramycoides</name>
    <dbReference type="NCBI Taxonomy" id="2026194"/>
    <lineage>
        <taxon>Bacteria</taxon>
        <taxon>Bacillati</taxon>
        <taxon>Bacillota</taxon>
        <taxon>Bacilli</taxon>
        <taxon>Bacillales</taxon>
        <taxon>Bacillaceae</taxon>
        <taxon>Bacillus</taxon>
        <taxon>Bacillus cereus group</taxon>
    </lineage>
</organism>
<protein>
    <recommendedName>
        <fullName evidence="1">site-specific DNA-methyltransferase (adenine-specific)</fullName>
        <ecNumber evidence="1">2.1.1.72</ecNumber>
    </recommendedName>
</protein>
<dbReference type="InterPro" id="IPR046817">
    <property type="entry name" value="MmeI_N"/>
</dbReference>
<proteinExistence type="predicted"/>
<feature type="domain" description="MmeI-like target recognition" evidence="7">
    <location>
        <begin position="615"/>
        <end position="817"/>
    </location>
</feature>
<dbReference type="InterPro" id="IPR002052">
    <property type="entry name" value="DNA_methylase_N6_adenine_CS"/>
</dbReference>
<evidence type="ECO:0000259" key="8">
    <source>
        <dbReference type="Pfam" id="PF20467"/>
    </source>
</evidence>
<evidence type="ECO:0000259" key="7">
    <source>
        <dbReference type="Pfam" id="PF20466"/>
    </source>
</evidence>
<dbReference type="Pfam" id="PF20465">
    <property type="entry name" value="MmeI_hel"/>
    <property type="match status" value="1"/>
</dbReference>
<evidence type="ECO:0000259" key="9">
    <source>
        <dbReference type="Pfam" id="PF20473"/>
    </source>
</evidence>
<dbReference type="Gene3D" id="3.40.50.150">
    <property type="entry name" value="Vaccinia Virus protein VP39"/>
    <property type="match status" value="1"/>
</dbReference>
<evidence type="ECO:0000256" key="1">
    <source>
        <dbReference type="ARBA" id="ARBA00011900"/>
    </source>
</evidence>
<dbReference type="InterPro" id="IPR046819">
    <property type="entry name" value="MmeI_hel"/>
</dbReference>
<accession>A0ABU6MR35</accession>
<evidence type="ECO:0000259" key="6">
    <source>
        <dbReference type="Pfam" id="PF20465"/>
    </source>
</evidence>
<dbReference type="InterPro" id="IPR046818">
    <property type="entry name" value="MmeI_C"/>
</dbReference>
<evidence type="ECO:0000313" key="11">
    <source>
        <dbReference type="Proteomes" id="UP001309448"/>
    </source>
</evidence>
<dbReference type="InterPro" id="IPR046816">
    <property type="entry name" value="MmeI_Mtase"/>
</dbReference>
<comment type="caution">
    <text evidence="10">The sequence shown here is derived from an EMBL/GenBank/DDBJ whole genome shotgun (WGS) entry which is preliminary data.</text>
</comment>
<gene>
    <name evidence="10" type="ORF">P4U88_05115</name>
</gene>
<feature type="domain" description="MmeI-like C-terminal" evidence="8">
    <location>
        <begin position="819"/>
        <end position="896"/>
    </location>
</feature>
<dbReference type="InterPro" id="IPR046820">
    <property type="entry name" value="MmeI_TRD"/>
</dbReference>
<sequence>MLSWNEIRARAISFANEWKDEKSENAEAKSFWDGFFNVFGISRRRVATFEQKVKTLDGSNGYIDLLWKGVLLVEHKSRGRDLERAYKQAKDYFPGLKEAELPKYILVSDFEKFALYDLETDAKRTFTIDQFHQNIELFGFIAGYQKQEFKEQDPVNIHAAEKMGELHDKLKAIGYTGNNLEVYLVRLLFCLFADDTGIFEKNLFRDYIEQDTKEDGKDLALHIESIFNTLNTPIENRFKNIDENLNKFPYVNGGLFEKQLPLASFDSEMRNLLIECSTLDWGRISPAVFGSLFQSVMNAEQRRTLGAHYTSEENILKVIKPLFLDDLWKEFESVKRNARKLTEFHKKLSTLTFFDPACGCGNFLIIAYRELRLLELEILREQLRGQMVLEIDSWVWIDVDQFYGIEIDEFASQIASVALWLIDHQMNMAVSNEFGEYFVRLPLKKKPNIVHGNSLKIDWNEVVSNETLSFILGNPPFVGSSIMSDEQKEDMKPIIQVIKNSGSLDYVTAWYIKAADYIQYTKIKVGLVSTNSIVQGDQAIILWKHLFYQNRITIHFAHQTFKWTNEARGKAAVYCVIVGFSNSPDLPKTLYSYPDINGDPTASTVTNINQYLLDAPTVFISKRSTPISNVEHMLYGSKPADGGNFIFTKEEMKQFIKLEPTSEEYFRPWVGARELVNNILRYCLYLADCPPSQLRKMPYVKEKIEAVRKMRLESKKESTRKWAEAPTRFTEDRVTNGNILIVPRVTSENRKYIPIGFFEPPTVCSDAAFQVVDASLYLFGILNSSMHMAWTRTVAGRLKSDYRYSNTIVYNNFIFPESDDKVKKSIEKQSEKILSIREGYFSKNSTLADLYDPFSMPLDLLKAHQQLDKLVDKSYGKNFKTDEERVAFLYELYASKNKK</sequence>
<keyword evidence="11" id="KW-1185">Reference proteome</keyword>
<dbReference type="InterPro" id="IPR029063">
    <property type="entry name" value="SAM-dependent_MTases_sf"/>
</dbReference>
<name>A0ABU6MR35_9BACI</name>